<proteinExistence type="predicted"/>
<dbReference type="EC" id="1.1.5.-" evidence="11"/>
<evidence type="ECO:0000256" key="2">
    <source>
        <dbReference type="ARBA" id="ARBA00022448"/>
    </source>
</evidence>
<evidence type="ECO:0000259" key="10">
    <source>
        <dbReference type="Pfam" id="PF07995"/>
    </source>
</evidence>
<evidence type="ECO:0000256" key="5">
    <source>
        <dbReference type="ARBA" id="ARBA00022982"/>
    </source>
</evidence>
<keyword evidence="6 7" id="KW-0186">Copper</keyword>
<feature type="binding site" evidence="7">
    <location>
        <position position="572"/>
    </location>
    <ligand>
        <name>Cu cation</name>
        <dbReference type="ChEBI" id="CHEBI:23378"/>
    </ligand>
</feature>
<dbReference type="InterPro" id="IPR008972">
    <property type="entry name" value="Cupredoxin"/>
</dbReference>
<dbReference type="PRINTS" id="PR00155">
    <property type="entry name" value="AMICYANIN"/>
</dbReference>
<keyword evidence="3 7" id="KW-0479">Metal-binding</keyword>
<dbReference type="AlphaFoldDB" id="A0A484ID19"/>
<evidence type="ECO:0000256" key="8">
    <source>
        <dbReference type="SAM" id="MobiDB-lite"/>
    </source>
</evidence>
<evidence type="ECO:0000256" key="4">
    <source>
        <dbReference type="ARBA" id="ARBA00022764"/>
    </source>
</evidence>
<keyword evidence="2" id="KW-0813">Transport</keyword>
<dbReference type="InterPro" id="IPR012938">
    <property type="entry name" value="Glc/Sorbosone_DH"/>
</dbReference>
<dbReference type="EMBL" id="LR216287">
    <property type="protein sequence ID" value="VFJ14706.1"/>
    <property type="molecule type" value="Genomic_DNA"/>
</dbReference>
<dbReference type="InterPro" id="IPR011042">
    <property type="entry name" value="6-blade_b-propeller_TolB-like"/>
</dbReference>
<name>A0A484ID19_9ARCH</name>
<dbReference type="Gene3D" id="2.60.40.420">
    <property type="entry name" value="Cupredoxins - blue copper proteins"/>
    <property type="match status" value="1"/>
</dbReference>
<dbReference type="GeneID" id="39421599"/>
<keyword evidence="11" id="KW-0560">Oxidoreductase</keyword>
<dbReference type="Pfam" id="PF07995">
    <property type="entry name" value="GSDH"/>
    <property type="match status" value="1"/>
</dbReference>
<feature type="domain" description="Blue (type 1) copper" evidence="9">
    <location>
        <begin position="504"/>
        <end position="582"/>
    </location>
</feature>
<dbReference type="KEGG" id="nfn:NFRAN_2384"/>
<evidence type="ECO:0000313" key="12">
    <source>
        <dbReference type="Proteomes" id="UP000294299"/>
    </source>
</evidence>
<dbReference type="GO" id="GO:0005507">
    <property type="term" value="F:copper ion binding"/>
    <property type="evidence" value="ECO:0007669"/>
    <property type="project" value="InterPro"/>
</dbReference>
<keyword evidence="4" id="KW-0574">Periplasm</keyword>
<accession>A0A484ID19</accession>
<dbReference type="OrthoDB" id="6744at2157"/>
<dbReference type="Proteomes" id="UP000294299">
    <property type="component" value="Chromosome NFRAN"/>
</dbReference>
<dbReference type="Pfam" id="PF00127">
    <property type="entry name" value="Copper-bind"/>
    <property type="match status" value="1"/>
</dbReference>
<dbReference type="RefSeq" id="WP_172602271.1">
    <property type="nucleotide sequence ID" value="NZ_LR216287.1"/>
</dbReference>
<dbReference type="SUPFAM" id="SSF49503">
    <property type="entry name" value="Cupredoxins"/>
    <property type="match status" value="1"/>
</dbReference>
<evidence type="ECO:0000256" key="6">
    <source>
        <dbReference type="ARBA" id="ARBA00023008"/>
    </source>
</evidence>
<evidence type="ECO:0000256" key="3">
    <source>
        <dbReference type="ARBA" id="ARBA00022723"/>
    </source>
</evidence>
<comment type="cofactor">
    <cofactor evidence="7">
        <name>Cu cation</name>
        <dbReference type="ChEBI" id="CHEBI:23378"/>
    </cofactor>
    <text evidence="7">Binds 1 copper ion per subunit.</text>
</comment>
<keyword evidence="12" id="KW-1185">Reference proteome</keyword>
<feature type="binding site" evidence="7">
    <location>
        <position position="569"/>
    </location>
    <ligand>
        <name>Cu cation</name>
        <dbReference type="ChEBI" id="CHEBI:23378"/>
    </ligand>
</feature>
<dbReference type="Gene3D" id="2.120.10.30">
    <property type="entry name" value="TolB, C-terminal domain"/>
    <property type="match status" value="1"/>
</dbReference>
<organism evidence="11 12">
    <name type="scientific">Candidatus Nitrosocosmicus franklandianus</name>
    <dbReference type="NCBI Taxonomy" id="1798806"/>
    <lineage>
        <taxon>Archaea</taxon>
        <taxon>Nitrososphaerota</taxon>
        <taxon>Nitrososphaeria</taxon>
        <taxon>Nitrososphaerales</taxon>
        <taxon>Nitrososphaeraceae</taxon>
        <taxon>Candidatus Nitrosocosmicus</taxon>
    </lineage>
</organism>
<evidence type="ECO:0000259" key="9">
    <source>
        <dbReference type="Pfam" id="PF00127"/>
    </source>
</evidence>
<evidence type="ECO:0000256" key="7">
    <source>
        <dbReference type="PIRSR" id="PIRSR602386-1"/>
    </source>
</evidence>
<feature type="region of interest" description="Disordered" evidence="8">
    <location>
        <begin position="461"/>
        <end position="490"/>
    </location>
</feature>
<dbReference type="GO" id="GO:0016491">
    <property type="term" value="F:oxidoreductase activity"/>
    <property type="evidence" value="ECO:0007669"/>
    <property type="project" value="UniProtKB-KW"/>
</dbReference>
<keyword evidence="5" id="KW-0249">Electron transport</keyword>
<dbReference type="PANTHER" id="PTHR19328">
    <property type="entry name" value="HEDGEHOG-INTERACTING PROTEIN"/>
    <property type="match status" value="1"/>
</dbReference>
<dbReference type="InterPro" id="IPR000923">
    <property type="entry name" value="BlueCu_1"/>
</dbReference>
<dbReference type="InterPro" id="IPR002386">
    <property type="entry name" value="Amicyanin/Pseudoazurin"/>
</dbReference>
<dbReference type="GO" id="GO:0042597">
    <property type="term" value="C:periplasmic space"/>
    <property type="evidence" value="ECO:0007669"/>
    <property type="project" value="UniProtKB-SubCell"/>
</dbReference>
<evidence type="ECO:0000256" key="1">
    <source>
        <dbReference type="ARBA" id="ARBA00004418"/>
    </source>
</evidence>
<reference evidence="11 12" key="1">
    <citation type="submission" date="2019-02" db="EMBL/GenBank/DDBJ databases">
        <authorList>
            <person name="Lehtovirta-Morley E L."/>
        </authorList>
    </citation>
    <scope>NUCLEOTIDE SEQUENCE [LARGE SCALE GENOMIC DNA]</scope>
    <source>
        <strain evidence="11">NFRAN1</strain>
    </source>
</reference>
<comment type="subcellular location">
    <subcellularLocation>
        <location evidence="1">Periplasm</location>
    </subcellularLocation>
</comment>
<gene>
    <name evidence="11" type="primary">yliI</name>
    <name evidence="11" type="ORF">NFRAN_2384</name>
</gene>
<dbReference type="SUPFAM" id="SSF50952">
    <property type="entry name" value="Soluble quinoprotein glucose dehydrogenase"/>
    <property type="match status" value="1"/>
</dbReference>
<sequence>MRKRIKFRLFGLSLFCIFLVLYSNHSTVNLSYGAYIKAPLSPAGPTVKDDNLVVEKVVEGLLDFPTSMAFLGPDDILVTEKNTGEVMRVINGQLQEEPVLDVSVANSIERGLLGIAIAKQQPDGTRYVFLSYTESGNDEDGSDVEDNVDPEGNRLYRYEFVDGQLINPFLLLDLTATPPNDRGEHNGGKIRIGPDNNVYFIVGEVGGHTTQAQNIEDGPEPNGLGGVLRITQDGQIVPGDAIFGDESPLDLYYAMGIRNSFGMDFDPVTGNLWDTENGPTAGDEINLVYPGFNSGWKLIQGLSKNDLLNDGATPEDLVYFGKGSYSEPKLSWITPIGITALKFLNSDKLGEQYQNDMFVGDINNGLLYRFVLNEARDDLTFDNGELEGNTTLLEDREVNDPKENQPFVFGQGFGGITDIEVGPDGYLYVLSYTGSLFRIVPSSFSSSLTSTPMAISDTLATTNEEEEQEQDTQQSSESDNDQVTGGNSGNSVPAVILGLYGDRSYSPNPITIEEGQTITWYNGDTISHSVTSGQGDDGDAGQEFDSKAIIPNQYYSITFEDSGEYPYYCFYHPSMVGEVIVE</sequence>
<feature type="domain" description="Glucose/Sorbosone dehydrogenase" evidence="10">
    <location>
        <begin position="62"/>
        <end position="432"/>
    </location>
</feature>
<dbReference type="GO" id="GO:0009055">
    <property type="term" value="F:electron transfer activity"/>
    <property type="evidence" value="ECO:0007669"/>
    <property type="project" value="InterPro"/>
</dbReference>
<protein>
    <submittedName>
        <fullName evidence="11">Soluble aldose sugar dehydrogenase YliI</fullName>
        <ecNumber evidence="11">1.1.5.-</ecNumber>
    </submittedName>
</protein>
<dbReference type="PANTHER" id="PTHR19328:SF75">
    <property type="entry name" value="ALDOSE SUGAR DEHYDROGENASE YLII"/>
    <property type="match status" value="1"/>
</dbReference>
<evidence type="ECO:0000313" key="11">
    <source>
        <dbReference type="EMBL" id="VFJ14706.1"/>
    </source>
</evidence>
<dbReference type="InterPro" id="IPR011041">
    <property type="entry name" value="Quinoprot_gluc/sorb_DH_b-prop"/>
</dbReference>
<feature type="binding site" evidence="7">
    <location>
        <position position="528"/>
    </location>
    <ligand>
        <name>Cu cation</name>
        <dbReference type="ChEBI" id="CHEBI:23378"/>
    </ligand>
</feature>